<dbReference type="AlphaFoldDB" id="A0A5C5X7K7"/>
<reference evidence="2 3" key="1">
    <citation type="submission" date="2019-02" db="EMBL/GenBank/DDBJ databases">
        <title>Deep-cultivation of Planctomycetes and their phenomic and genomic characterization uncovers novel biology.</title>
        <authorList>
            <person name="Wiegand S."/>
            <person name="Jogler M."/>
            <person name="Boedeker C."/>
            <person name="Pinto D."/>
            <person name="Vollmers J."/>
            <person name="Rivas-Marin E."/>
            <person name="Kohn T."/>
            <person name="Peeters S.H."/>
            <person name="Heuer A."/>
            <person name="Rast P."/>
            <person name="Oberbeckmann S."/>
            <person name="Bunk B."/>
            <person name="Jeske O."/>
            <person name="Meyerdierks A."/>
            <person name="Storesund J.E."/>
            <person name="Kallscheuer N."/>
            <person name="Luecker S."/>
            <person name="Lage O.M."/>
            <person name="Pohl T."/>
            <person name="Merkel B.J."/>
            <person name="Hornburger P."/>
            <person name="Mueller R.-W."/>
            <person name="Bruemmer F."/>
            <person name="Labrenz M."/>
            <person name="Spormann A.M."/>
            <person name="Op Den Camp H."/>
            <person name="Overmann J."/>
            <person name="Amann R."/>
            <person name="Jetten M.S.M."/>
            <person name="Mascher T."/>
            <person name="Medema M.H."/>
            <person name="Devos D.P."/>
            <person name="Kaster A.-K."/>
            <person name="Ovreas L."/>
            <person name="Rohde M."/>
            <person name="Galperin M.Y."/>
            <person name="Jogler C."/>
        </authorList>
    </citation>
    <scope>NUCLEOTIDE SEQUENCE [LARGE SCALE GENOMIC DNA]</scope>
    <source>
        <strain evidence="2 3">KOR42</strain>
    </source>
</reference>
<dbReference type="EMBL" id="SIHI01000001">
    <property type="protein sequence ID" value="TWT59107.1"/>
    <property type="molecule type" value="Genomic_DNA"/>
</dbReference>
<dbReference type="Pfam" id="PF24693">
    <property type="entry name" value="DUF7660"/>
    <property type="match status" value="1"/>
</dbReference>
<evidence type="ECO:0000313" key="2">
    <source>
        <dbReference type="EMBL" id="TWT59107.1"/>
    </source>
</evidence>
<accession>A0A5C5X7K7</accession>
<dbReference type="InterPro" id="IPR056077">
    <property type="entry name" value="DUF7660"/>
</dbReference>
<dbReference type="OrthoDB" id="73601at2"/>
<protein>
    <recommendedName>
        <fullName evidence="1">DUF7660 domain-containing protein</fullName>
    </recommendedName>
</protein>
<feature type="domain" description="DUF7660" evidence="1">
    <location>
        <begin position="14"/>
        <end position="92"/>
    </location>
</feature>
<keyword evidence="3" id="KW-1185">Reference proteome</keyword>
<name>A0A5C5X7K7_9PLAN</name>
<dbReference type="RefSeq" id="WP_146509883.1">
    <property type="nucleotide sequence ID" value="NZ_SIHI01000001.1"/>
</dbReference>
<proteinExistence type="predicted"/>
<comment type="caution">
    <text evidence="2">The sequence shown here is derived from an EMBL/GenBank/DDBJ whole genome shotgun (WGS) entry which is preliminary data.</text>
</comment>
<gene>
    <name evidence="2" type="ORF">KOR42_24960</name>
</gene>
<evidence type="ECO:0000259" key="1">
    <source>
        <dbReference type="Pfam" id="PF24693"/>
    </source>
</evidence>
<organism evidence="2 3">
    <name type="scientific">Thalassoglobus neptunius</name>
    <dbReference type="NCBI Taxonomy" id="1938619"/>
    <lineage>
        <taxon>Bacteria</taxon>
        <taxon>Pseudomonadati</taxon>
        <taxon>Planctomycetota</taxon>
        <taxon>Planctomycetia</taxon>
        <taxon>Planctomycetales</taxon>
        <taxon>Planctomycetaceae</taxon>
        <taxon>Thalassoglobus</taxon>
    </lineage>
</organism>
<sequence length="92" mass="10431">MELHELLETVDGPESFLEFVRKLQADRISEANHSTDEFGRGVSGWENHTIEDFLEAAIAWAEDSKFGSDQGLKDASPWKMSATFLYCGKIYE</sequence>
<evidence type="ECO:0000313" key="3">
    <source>
        <dbReference type="Proteomes" id="UP000317243"/>
    </source>
</evidence>
<dbReference type="Proteomes" id="UP000317243">
    <property type="component" value="Unassembled WGS sequence"/>
</dbReference>